<keyword evidence="2" id="KW-1185">Reference proteome</keyword>
<accession>A0AAV3YVF7</accession>
<evidence type="ECO:0000313" key="1">
    <source>
        <dbReference type="EMBL" id="GFN86834.1"/>
    </source>
</evidence>
<gene>
    <name evidence="1" type="ORF">PoB_001334000</name>
</gene>
<protein>
    <submittedName>
        <fullName evidence="1">Uncharacterized protein</fullName>
    </submittedName>
</protein>
<dbReference type="Proteomes" id="UP000735302">
    <property type="component" value="Unassembled WGS sequence"/>
</dbReference>
<sequence length="192" mass="21648">MEQPEREGKAKYSRISGIADAMKLVLETDSDSNSTQVESDPVTQADLGIANSALHLSVETNAPEEQNFLTPDHTQMDCDAMHSLVERKTKCDIFTPREDVLAMAMAREAPFPFTVTEVYYNKPKILPGDSFLSIPPGKKRGDLTVSEVYTYRYALNNDRTSEVSYKLNWRDEWIALPCQSFIRQNTVDCALC</sequence>
<reference evidence="1 2" key="1">
    <citation type="journal article" date="2021" name="Elife">
        <title>Chloroplast acquisition without the gene transfer in kleptoplastic sea slugs, Plakobranchus ocellatus.</title>
        <authorList>
            <person name="Maeda T."/>
            <person name="Takahashi S."/>
            <person name="Yoshida T."/>
            <person name="Shimamura S."/>
            <person name="Takaki Y."/>
            <person name="Nagai Y."/>
            <person name="Toyoda A."/>
            <person name="Suzuki Y."/>
            <person name="Arimoto A."/>
            <person name="Ishii H."/>
            <person name="Satoh N."/>
            <person name="Nishiyama T."/>
            <person name="Hasebe M."/>
            <person name="Maruyama T."/>
            <person name="Minagawa J."/>
            <person name="Obokata J."/>
            <person name="Shigenobu S."/>
        </authorList>
    </citation>
    <scope>NUCLEOTIDE SEQUENCE [LARGE SCALE GENOMIC DNA]</scope>
</reference>
<dbReference type="EMBL" id="BLXT01001607">
    <property type="protein sequence ID" value="GFN86834.1"/>
    <property type="molecule type" value="Genomic_DNA"/>
</dbReference>
<dbReference type="AlphaFoldDB" id="A0AAV3YVF7"/>
<organism evidence="1 2">
    <name type="scientific">Plakobranchus ocellatus</name>
    <dbReference type="NCBI Taxonomy" id="259542"/>
    <lineage>
        <taxon>Eukaryota</taxon>
        <taxon>Metazoa</taxon>
        <taxon>Spiralia</taxon>
        <taxon>Lophotrochozoa</taxon>
        <taxon>Mollusca</taxon>
        <taxon>Gastropoda</taxon>
        <taxon>Heterobranchia</taxon>
        <taxon>Euthyneura</taxon>
        <taxon>Panpulmonata</taxon>
        <taxon>Sacoglossa</taxon>
        <taxon>Placobranchoidea</taxon>
        <taxon>Plakobranchidae</taxon>
        <taxon>Plakobranchus</taxon>
    </lineage>
</organism>
<name>A0AAV3YVF7_9GAST</name>
<evidence type="ECO:0000313" key="2">
    <source>
        <dbReference type="Proteomes" id="UP000735302"/>
    </source>
</evidence>
<comment type="caution">
    <text evidence="1">The sequence shown here is derived from an EMBL/GenBank/DDBJ whole genome shotgun (WGS) entry which is preliminary data.</text>
</comment>
<proteinExistence type="predicted"/>